<dbReference type="EMBL" id="BAAAHP010000187">
    <property type="protein sequence ID" value="GAA0897643.1"/>
    <property type="molecule type" value="Genomic_DNA"/>
</dbReference>
<dbReference type="InterPro" id="IPR008613">
    <property type="entry name" value="Excalibur_Ca-bd_domain"/>
</dbReference>
<feature type="region of interest" description="Disordered" evidence="1">
    <location>
        <begin position="213"/>
        <end position="293"/>
    </location>
</feature>
<proteinExistence type="predicted"/>
<dbReference type="SUPFAM" id="SSF50199">
    <property type="entry name" value="Staphylococcal nuclease"/>
    <property type="match status" value="1"/>
</dbReference>
<evidence type="ECO:0000259" key="3">
    <source>
        <dbReference type="SMART" id="SM00894"/>
    </source>
</evidence>
<dbReference type="InterPro" id="IPR035437">
    <property type="entry name" value="SNase_OB-fold_sf"/>
</dbReference>
<feature type="transmembrane region" description="Helical" evidence="2">
    <location>
        <begin position="27"/>
        <end position="45"/>
    </location>
</feature>
<name>A0ABP3YPJ5_9PSEU</name>
<evidence type="ECO:0000256" key="2">
    <source>
        <dbReference type="SAM" id="Phobius"/>
    </source>
</evidence>
<accession>A0ABP3YPJ5</accession>
<evidence type="ECO:0000256" key="1">
    <source>
        <dbReference type="SAM" id="MobiDB-lite"/>
    </source>
</evidence>
<protein>
    <recommendedName>
        <fullName evidence="3">Excalibur calcium-binding domain-containing protein</fullName>
    </recommendedName>
</protein>
<comment type="caution">
    <text evidence="4">The sequence shown here is derived from an EMBL/GenBank/DDBJ whole genome shotgun (WGS) entry which is preliminary data.</text>
</comment>
<keyword evidence="2" id="KW-0812">Transmembrane</keyword>
<organism evidence="4 5">
    <name type="scientific">Pseudonocardia zijingensis</name>
    <dbReference type="NCBI Taxonomy" id="153376"/>
    <lineage>
        <taxon>Bacteria</taxon>
        <taxon>Bacillati</taxon>
        <taxon>Actinomycetota</taxon>
        <taxon>Actinomycetes</taxon>
        <taxon>Pseudonocardiales</taxon>
        <taxon>Pseudonocardiaceae</taxon>
        <taxon>Pseudonocardia</taxon>
    </lineage>
</organism>
<reference evidence="5" key="1">
    <citation type="journal article" date="2019" name="Int. J. Syst. Evol. Microbiol.">
        <title>The Global Catalogue of Microorganisms (GCM) 10K type strain sequencing project: providing services to taxonomists for standard genome sequencing and annotation.</title>
        <authorList>
            <consortium name="The Broad Institute Genomics Platform"/>
            <consortium name="The Broad Institute Genome Sequencing Center for Infectious Disease"/>
            <person name="Wu L."/>
            <person name="Ma J."/>
        </authorList>
    </citation>
    <scope>NUCLEOTIDE SEQUENCE [LARGE SCALE GENOMIC DNA]</scope>
    <source>
        <strain evidence="5">JCM 11117</strain>
    </source>
</reference>
<keyword evidence="2" id="KW-1133">Transmembrane helix</keyword>
<keyword evidence="2" id="KW-0472">Membrane</keyword>
<evidence type="ECO:0000313" key="5">
    <source>
        <dbReference type="Proteomes" id="UP001499967"/>
    </source>
</evidence>
<feature type="domain" description="Excalibur calcium-binding" evidence="3">
    <location>
        <begin position="257"/>
        <end position="293"/>
    </location>
</feature>
<dbReference type="Pfam" id="PF05901">
    <property type="entry name" value="Excalibur"/>
    <property type="match status" value="1"/>
</dbReference>
<dbReference type="Gene3D" id="2.40.50.90">
    <property type="match status" value="1"/>
</dbReference>
<dbReference type="Proteomes" id="UP001499967">
    <property type="component" value="Unassembled WGS sequence"/>
</dbReference>
<gene>
    <name evidence="4" type="ORF">GCM10009559_58590</name>
</gene>
<dbReference type="SMART" id="SM00894">
    <property type="entry name" value="Excalibur"/>
    <property type="match status" value="1"/>
</dbReference>
<evidence type="ECO:0000313" key="4">
    <source>
        <dbReference type="EMBL" id="GAA0897643.1"/>
    </source>
</evidence>
<sequence length="293" mass="29790">MIANRDHRGLINVEGKFMARLRPTRKVVLWGLAGIVGISIVGNATGGADEPPEVAGTLSAAQTGLPSTSAAPLAAGAPLTGAQPAAGAAAAAPNTGAASTAAVRVTSVTDGDTFDIASGETVRVLGIDSCEAGTDAGPEATSDARAVLAGAQVTLRAEPGVDRDRYGRLLRYVDVPGTGDFGEHMVTRKHTGVYQGRNDAAQEYVTRLRSLDQDGRTCDQPKPAPAPAVADVDARRDAPPAASSRDDDDSSGGGSAYYPNCKAAKAAGAAPLYRGEPGYRSKMDGDDDGVACE</sequence>
<keyword evidence="5" id="KW-1185">Reference proteome</keyword>